<keyword evidence="8 16" id="KW-0418">Kinase</keyword>
<dbReference type="GO" id="GO:0000155">
    <property type="term" value="F:phosphorelay sensor kinase activity"/>
    <property type="evidence" value="ECO:0007669"/>
    <property type="project" value="InterPro"/>
</dbReference>
<dbReference type="CDD" id="cd16922">
    <property type="entry name" value="HATPase_EvgS-ArcB-TorS-like"/>
    <property type="match status" value="1"/>
</dbReference>
<dbReference type="Gene3D" id="1.20.120.160">
    <property type="entry name" value="HPT domain"/>
    <property type="match status" value="1"/>
</dbReference>
<keyword evidence="7 13" id="KW-0812">Transmembrane</keyword>
<dbReference type="PRINTS" id="PR00344">
    <property type="entry name" value="BCTRLSENSOR"/>
</dbReference>
<evidence type="ECO:0000256" key="3">
    <source>
        <dbReference type="ARBA" id="ARBA00006402"/>
    </source>
</evidence>
<keyword evidence="9 13" id="KW-1133">Transmembrane helix</keyword>
<dbReference type="SMART" id="SM00448">
    <property type="entry name" value="REC"/>
    <property type="match status" value="1"/>
</dbReference>
<feature type="domain" description="Histidine kinase" evidence="14">
    <location>
        <begin position="340"/>
        <end position="563"/>
    </location>
</feature>
<protein>
    <recommendedName>
        <fullName evidence="11">Circadian input-output histidine kinase CikA</fullName>
        <ecNumber evidence="4">2.7.13.3</ecNumber>
    </recommendedName>
</protein>
<dbReference type="CDD" id="cd17546">
    <property type="entry name" value="REC_hyHK_CKI1_RcsC-like"/>
    <property type="match status" value="1"/>
</dbReference>
<dbReference type="GO" id="GO:0005524">
    <property type="term" value="F:ATP binding"/>
    <property type="evidence" value="ECO:0007669"/>
    <property type="project" value="UniProtKB-KW"/>
</dbReference>
<dbReference type="InterPro" id="IPR005467">
    <property type="entry name" value="His_kinase_dom"/>
</dbReference>
<keyword evidence="10" id="KW-0902">Two-component regulatory system</keyword>
<dbReference type="PROSITE" id="PS50109">
    <property type="entry name" value="HIS_KIN"/>
    <property type="match status" value="1"/>
</dbReference>
<feature type="transmembrane region" description="Helical" evidence="13">
    <location>
        <begin position="12"/>
        <end position="34"/>
    </location>
</feature>
<dbReference type="InterPro" id="IPR003594">
    <property type="entry name" value="HATPase_dom"/>
</dbReference>
<keyword evidence="13" id="KW-0472">Membrane</keyword>
<dbReference type="Pfam" id="PF01627">
    <property type="entry name" value="Hpt"/>
    <property type="match status" value="1"/>
</dbReference>
<dbReference type="RefSeq" id="WP_075443517.1">
    <property type="nucleotide sequence ID" value="NZ_FOQK01000011.1"/>
</dbReference>
<comment type="subcellular location">
    <subcellularLocation>
        <location evidence="2">Cell membrane</location>
        <topology evidence="2">Multi-pass membrane protein</topology>
    </subcellularLocation>
</comment>
<dbReference type="Gene3D" id="1.10.287.130">
    <property type="match status" value="1"/>
</dbReference>
<dbReference type="SMART" id="SM00388">
    <property type="entry name" value="HisKA"/>
    <property type="match status" value="1"/>
</dbReference>
<dbReference type="InterPro" id="IPR001789">
    <property type="entry name" value="Sig_transdc_resp-reg_receiver"/>
</dbReference>
<evidence type="ECO:0000313" key="17">
    <source>
        <dbReference type="Proteomes" id="UP000183639"/>
    </source>
</evidence>
<dbReference type="Pfam" id="PF00512">
    <property type="entry name" value="HisKA"/>
    <property type="match status" value="1"/>
</dbReference>
<dbReference type="SMART" id="SM00387">
    <property type="entry name" value="HATPase_c"/>
    <property type="match status" value="1"/>
</dbReference>
<dbReference type="FunFam" id="3.30.565.10:FF:000010">
    <property type="entry name" value="Sensor histidine kinase RcsC"/>
    <property type="match status" value="1"/>
</dbReference>
<evidence type="ECO:0000256" key="13">
    <source>
        <dbReference type="SAM" id="Phobius"/>
    </source>
</evidence>
<dbReference type="InterPro" id="IPR036097">
    <property type="entry name" value="HisK_dim/P_sf"/>
</dbReference>
<dbReference type="Gene3D" id="3.40.50.2300">
    <property type="match status" value="1"/>
</dbReference>
<proteinExistence type="inferred from homology"/>
<feature type="transmembrane region" description="Helical" evidence="13">
    <location>
        <begin position="289"/>
        <end position="310"/>
    </location>
</feature>
<dbReference type="Proteomes" id="UP000183639">
    <property type="component" value="Unassembled WGS sequence"/>
</dbReference>
<evidence type="ECO:0000256" key="8">
    <source>
        <dbReference type="ARBA" id="ARBA00022777"/>
    </source>
</evidence>
<evidence type="ECO:0000256" key="12">
    <source>
        <dbReference type="PROSITE-ProRule" id="PRU00169"/>
    </source>
</evidence>
<dbReference type="Gene3D" id="3.30.450.20">
    <property type="entry name" value="PAS domain"/>
    <property type="match status" value="2"/>
</dbReference>
<evidence type="ECO:0000256" key="11">
    <source>
        <dbReference type="ARBA" id="ARBA00074306"/>
    </source>
</evidence>
<evidence type="ECO:0000313" key="16">
    <source>
        <dbReference type="EMBL" id="SFI02404.1"/>
    </source>
</evidence>
<feature type="domain" description="Response regulatory" evidence="15">
    <location>
        <begin position="596"/>
        <end position="714"/>
    </location>
</feature>
<gene>
    <name evidence="16" type="ORF">SAMN04487861_111111</name>
</gene>
<dbReference type="InterPro" id="IPR003661">
    <property type="entry name" value="HisK_dim/P_dom"/>
</dbReference>
<keyword evidence="6 12" id="KW-0597">Phosphoprotein</keyword>
<dbReference type="SUPFAM" id="SSF103190">
    <property type="entry name" value="Sensory domain-like"/>
    <property type="match status" value="2"/>
</dbReference>
<comment type="similarity">
    <text evidence="3">In the N-terminal section; belongs to the phytochrome family.</text>
</comment>
<keyword evidence="5" id="KW-1003">Cell membrane</keyword>
<dbReference type="AlphaFoldDB" id="A0A1I3ETV7"/>
<dbReference type="InterPro" id="IPR036890">
    <property type="entry name" value="HATPase_C_sf"/>
</dbReference>
<dbReference type="PANTHER" id="PTHR45339">
    <property type="entry name" value="HYBRID SIGNAL TRANSDUCTION HISTIDINE KINASE J"/>
    <property type="match status" value="1"/>
</dbReference>
<evidence type="ECO:0000256" key="7">
    <source>
        <dbReference type="ARBA" id="ARBA00022692"/>
    </source>
</evidence>
<evidence type="ECO:0000256" key="4">
    <source>
        <dbReference type="ARBA" id="ARBA00012438"/>
    </source>
</evidence>
<dbReference type="GO" id="GO:0005886">
    <property type="term" value="C:plasma membrane"/>
    <property type="evidence" value="ECO:0007669"/>
    <property type="project" value="UniProtKB-SubCell"/>
</dbReference>
<dbReference type="InterPro" id="IPR011006">
    <property type="entry name" value="CheY-like_superfamily"/>
</dbReference>
<dbReference type="PANTHER" id="PTHR45339:SF5">
    <property type="entry name" value="HISTIDINE KINASE"/>
    <property type="match status" value="1"/>
</dbReference>
<dbReference type="InterPro" id="IPR008207">
    <property type="entry name" value="Sig_transdc_His_kin_Hpt_dom"/>
</dbReference>
<evidence type="ECO:0000256" key="6">
    <source>
        <dbReference type="ARBA" id="ARBA00022553"/>
    </source>
</evidence>
<dbReference type="CDD" id="cd18773">
    <property type="entry name" value="PDC1_HK_sensor"/>
    <property type="match status" value="1"/>
</dbReference>
<evidence type="ECO:0000259" key="14">
    <source>
        <dbReference type="PROSITE" id="PS50109"/>
    </source>
</evidence>
<evidence type="ECO:0000259" key="15">
    <source>
        <dbReference type="PROSITE" id="PS50110"/>
    </source>
</evidence>
<dbReference type="InterPro" id="IPR029151">
    <property type="entry name" value="Sensor-like_sf"/>
</dbReference>
<evidence type="ECO:0000256" key="10">
    <source>
        <dbReference type="ARBA" id="ARBA00023012"/>
    </source>
</evidence>
<evidence type="ECO:0000256" key="1">
    <source>
        <dbReference type="ARBA" id="ARBA00000085"/>
    </source>
</evidence>
<dbReference type="Gene3D" id="3.30.565.10">
    <property type="entry name" value="Histidine kinase-like ATPase, C-terminal domain"/>
    <property type="match status" value="1"/>
</dbReference>
<evidence type="ECO:0000256" key="9">
    <source>
        <dbReference type="ARBA" id="ARBA00022989"/>
    </source>
</evidence>
<dbReference type="Pfam" id="PF00072">
    <property type="entry name" value="Response_reg"/>
    <property type="match status" value="1"/>
</dbReference>
<reference evidence="16 17" key="1">
    <citation type="submission" date="2016-10" db="EMBL/GenBank/DDBJ databases">
        <authorList>
            <person name="de Groot N.N."/>
        </authorList>
    </citation>
    <scope>NUCLEOTIDE SEQUENCE [LARGE SCALE GENOMIC DNA]</scope>
    <source>
        <strain evidence="16 17">Z108</strain>
    </source>
</reference>
<evidence type="ECO:0000256" key="5">
    <source>
        <dbReference type="ARBA" id="ARBA00022475"/>
    </source>
</evidence>
<dbReference type="InterPro" id="IPR004358">
    <property type="entry name" value="Sig_transdc_His_kin-like_C"/>
</dbReference>
<organism evidence="16 17">
    <name type="scientific">Selenomonas ruminantium</name>
    <dbReference type="NCBI Taxonomy" id="971"/>
    <lineage>
        <taxon>Bacteria</taxon>
        <taxon>Bacillati</taxon>
        <taxon>Bacillota</taxon>
        <taxon>Negativicutes</taxon>
        <taxon>Selenomonadales</taxon>
        <taxon>Selenomonadaceae</taxon>
        <taxon>Selenomonas</taxon>
    </lineage>
</organism>
<dbReference type="SUPFAM" id="SSF47226">
    <property type="entry name" value="Histidine-containing phosphotransfer domain, HPT domain"/>
    <property type="match status" value="1"/>
</dbReference>
<sequence>MDAKKRKKADSVLKRVDVTTIILLFFLAVVMAYYTMLQSEMKQNIIAERELIATKSANQINAYLSTGVDIISVASYTMDDMIRKGRSHEEILEFLRNQSAATEHITKGNSEGIYAVVEGVFLDGTGWTPYVGYVPQKRPWYDSAIANIGQVAVVDPYLDAKTNTMMITLAKSLCDVKSVAAMDFSLGYLQNMTEELAANGDSDIEIVIDRNYQVVAHSDRGEVGKSYLNEEDTFGRALVDKLRSSEERYFSLRYGDAEYIVYTMPVANSWRCLSVFDATYTFAQLRRTLVLTIFVLLLVVSILLFIMTHYEQKARLAQEYNQKAENAAAANEAKSAFLSNMSHEIRTPINAVLGMNEMILRESSEPNVIEYSENIRTAGNTLLGLINDILDFSKIEAGKLEILPVEYDLSSMLNDLVNMIHTRADAKGLTLVVDFDQETPKCLVGDEVRVKQVITNILTNAVKYTEKGSVTLTVSFERIADAPDSVLLVVAVKDTGIGIKPEDRAKLFSKFERIEERRNRNIEGTGLGLAITLNLLEKMGSILEVESTYGVGSTFSFKLRQRVVKWEPLGDYKAAYQALLKGHKKYQEKFTAPEAAVLMVDDNPMNLTVFKSLIKKTKIKVDTAGSGDEGLLLAQAKKYDIIFLDHMMPHKDGIETLQELKQQEDGANRDTPVICLTANAISGAREQYIAAGFDDYLTKPIDAGRLEDMLLDYLPEGKIRAAGAEAAVQQETLAIPESLAPLKGLAWLDLALGIKNSGSVEGYLPLLKIFYDSIEETAAVIEGFYAERNLNDYTIKVHALKSSARIIGAKDFGEEAQLLENAGKAGNMDYIRARHADFLETYRGFKAQLAVVFGSGQPALEAEKPEADKELMESVYEELRAAAEEMDCDRLEDIFTEMEAYCIPAKEEELYQKLRQAAAHYDYDTIVTLLDEQ</sequence>
<name>A0A1I3ETV7_SELRU</name>
<dbReference type="EC" id="2.7.13.3" evidence="4"/>
<dbReference type="SUPFAM" id="SSF55874">
    <property type="entry name" value="ATPase domain of HSP90 chaperone/DNA topoisomerase II/histidine kinase"/>
    <property type="match status" value="1"/>
</dbReference>
<dbReference type="InterPro" id="IPR036641">
    <property type="entry name" value="HPT_dom_sf"/>
</dbReference>
<accession>A0A1I3ETV7</accession>
<comment type="catalytic activity">
    <reaction evidence="1">
        <text>ATP + protein L-histidine = ADP + protein N-phospho-L-histidine.</text>
        <dbReference type="EC" id="2.7.13.3"/>
    </reaction>
</comment>
<dbReference type="CDD" id="cd00082">
    <property type="entry name" value="HisKA"/>
    <property type="match status" value="1"/>
</dbReference>
<dbReference type="SUPFAM" id="SSF47384">
    <property type="entry name" value="Homodimeric domain of signal transducing histidine kinase"/>
    <property type="match status" value="1"/>
</dbReference>
<feature type="modified residue" description="4-aspartylphosphate" evidence="12">
    <location>
        <position position="645"/>
    </location>
</feature>
<keyword evidence="8 16" id="KW-0808">Transferase</keyword>
<dbReference type="PROSITE" id="PS50110">
    <property type="entry name" value="RESPONSE_REGULATORY"/>
    <property type="match status" value="1"/>
</dbReference>
<dbReference type="Pfam" id="PF02518">
    <property type="entry name" value="HATPase_c"/>
    <property type="match status" value="1"/>
</dbReference>
<dbReference type="SUPFAM" id="SSF52172">
    <property type="entry name" value="CheY-like"/>
    <property type="match status" value="1"/>
</dbReference>
<evidence type="ECO:0000256" key="2">
    <source>
        <dbReference type="ARBA" id="ARBA00004651"/>
    </source>
</evidence>
<dbReference type="EMBL" id="FOQK01000011">
    <property type="protein sequence ID" value="SFI02404.1"/>
    <property type="molecule type" value="Genomic_DNA"/>
</dbReference>